<dbReference type="Proteomes" id="UP000199354">
    <property type="component" value="Unassembled WGS sequence"/>
</dbReference>
<reference evidence="1 2" key="1">
    <citation type="submission" date="2016-10" db="EMBL/GenBank/DDBJ databases">
        <authorList>
            <person name="de Groot N.N."/>
        </authorList>
    </citation>
    <scope>NUCLEOTIDE SEQUENCE [LARGE SCALE GENOMIC DNA]</scope>
    <source>
        <strain evidence="1 2">CGMCC 1.7031</strain>
    </source>
</reference>
<organism evidence="1 2">
    <name type="scientific">Flavobacterium caeni</name>
    <dbReference type="NCBI Taxonomy" id="490189"/>
    <lineage>
        <taxon>Bacteria</taxon>
        <taxon>Pseudomonadati</taxon>
        <taxon>Bacteroidota</taxon>
        <taxon>Flavobacteriia</taxon>
        <taxon>Flavobacteriales</taxon>
        <taxon>Flavobacteriaceae</taxon>
        <taxon>Flavobacterium</taxon>
    </lineage>
</organism>
<dbReference type="EMBL" id="FMVF01000019">
    <property type="protein sequence ID" value="SCY94863.1"/>
    <property type="molecule type" value="Genomic_DNA"/>
</dbReference>
<dbReference type="STRING" id="490189.SAMN02927903_03059"/>
<evidence type="ECO:0000313" key="2">
    <source>
        <dbReference type="Proteomes" id="UP000199354"/>
    </source>
</evidence>
<accession>A0A1G5K2M8</accession>
<proteinExistence type="predicted"/>
<gene>
    <name evidence="1" type="ORF">SAMN02927903_03059</name>
</gene>
<dbReference type="RefSeq" id="WP_091146359.1">
    <property type="nucleotide sequence ID" value="NZ_FMVF01000019.1"/>
</dbReference>
<keyword evidence="2" id="KW-1185">Reference proteome</keyword>
<sequence length="270" mass="30038">MNYFDFTKIGGYRLKQFTFRKMQEAWLQILKMFVAFCNVPDVGNYVIQGCTIDGANITSGYLYIDGELCRFEESAGDLTTKIKKNVVIQSLGFKNGNSENVFRFTNAVTDAVDGAPLNAFTRVFPVFDGNYVHTDNNFSDLDKIKLAGIAPGAEVNVQSDFDVIDPTSDAYIKNKPLVPDVLKMHDYYVGDIGTDDFHPDTTVTINFPDVLTSDYQVLLTPVGVTGGNANNDISWVVFDKTPTSFSVALRGYSTDVQDIRLDYTLIKKTT</sequence>
<evidence type="ECO:0000313" key="1">
    <source>
        <dbReference type="EMBL" id="SCY94863.1"/>
    </source>
</evidence>
<dbReference type="OrthoDB" id="9113831at2"/>
<name>A0A1G5K2M8_9FLAO</name>
<protein>
    <submittedName>
        <fullName evidence="1">Uncharacterized protein</fullName>
    </submittedName>
</protein>
<dbReference type="AlphaFoldDB" id="A0A1G5K2M8"/>